<dbReference type="InterPro" id="IPR027417">
    <property type="entry name" value="P-loop_NTPase"/>
</dbReference>
<evidence type="ECO:0000259" key="6">
    <source>
        <dbReference type="PROSITE" id="PS50965"/>
    </source>
</evidence>
<dbReference type="Proteomes" id="UP000008632">
    <property type="component" value="Chromosome"/>
</dbReference>
<accession>E6WXJ6</accession>
<dbReference type="Pfam" id="PF13245">
    <property type="entry name" value="AAA_19"/>
    <property type="match status" value="1"/>
</dbReference>
<evidence type="ECO:0000313" key="8">
    <source>
        <dbReference type="Proteomes" id="UP000008632"/>
    </source>
</evidence>
<dbReference type="GO" id="GO:0043138">
    <property type="term" value="F:3'-5' DNA helicase activity"/>
    <property type="evidence" value="ECO:0007669"/>
    <property type="project" value="TreeGrafter"/>
</dbReference>
<evidence type="ECO:0000256" key="2">
    <source>
        <dbReference type="ARBA" id="ARBA00022801"/>
    </source>
</evidence>
<protein>
    <recommendedName>
        <fullName evidence="5">DNA 3'-5' helicase II</fullName>
    </recommendedName>
</protein>
<dbReference type="KEGG" id="psu:Psesu_3039"/>
<keyword evidence="2" id="KW-0378">Hydrolase</keyword>
<dbReference type="eggNOG" id="COG0210">
    <property type="taxonomic scope" value="Bacteria"/>
</dbReference>
<sequence length="625" mass="70444">MAVLIPSRGTCAGRMTPGERRFSQRIEDKLEDDYVCWYDVPVGPSYRHPDFVVLHPNRGILILEVKDWKPETLAEIDRDRAVLNTERGRVVEANPLRQARDYAMEIHRLLQTDPALLQPAGHRREGKLVMPWGFGVVLTNISRSQFEQMELENCLSPASVICRDEMTESADAEGFQKRLWDMFMMPFPCQLTVPQIDRVRWHLFPQLRIQQQGELLPTLTPAIQTAPMEIPDIIRVMDLQQEQLARSLGDGHRVIHGVAGSGKTMILGYRCVELARRMHKPVLVLCFNKTLASRLEQLMVQHDVHDRVAVRHFHGWCKEQLQTYGVRTPPSQPSADRYAAALVDAVVAGLESNAVPRAQYGAVLIDEGHDFAPEWLQLVSQMVDPETNSLLLLYDDAQTLYGAGARRKFSFASVGIQARGRTTILRLNYRNTLEVLSVAKAFAEEVLAPQETDDDHVPVIPPESAGRRGPMPEIWKARNIWSEADLIAQRIADALANGANPNDFAVLCHSRSLADLVGRQLEKQNLPVLVASDQRRRELFNGDASVKVMTMHSSKGLEFDTVFIPGICELASRDADVDRRQQQVRLLYVAMTRALRQLEISHHGESPMVDQVRGVVENVSRQLAA</sequence>
<dbReference type="PANTHER" id="PTHR11070:SF2">
    <property type="entry name" value="ATP-DEPENDENT DNA HELICASE SRS2"/>
    <property type="match status" value="1"/>
</dbReference>
<dbReference type="InterPro" id="IPR014017">
    <property type="entry name" value="DNA_helicase_UvrD-like_C"/>
</dbReference>
<keyword evidence="8" id="KW-1185">Reference proteome</keyword>
<keyword evidence="3" id="KW-0347">Helicase</keyword>
<name>E6WXJ6_PSEUU</name>
<gene>
    <name evidence="7" type="ordered locus">Psesu_3039</name>
</gene>
<dbReference type="PROSITE" id="PS50965">
    <property type="entry name" value="NERD"/>
    <property type="match status" value="1"/>
</dbReference>
<feature type="domain" description="NERD" evidence="6">
    <location>
        <begin position="14"/>
        <end position="129"/>
    </location>
</feature>
<dbReference type="EMBL" id="CP002446">
    <property type="protein sequence ID" value="ADV28862.1"/>
    <property type="molecule type" value="Genomic_DNA"/>
</dbReference>
<dbReference type="GO" id="GO:0005524">
    <property type="term" value="F:ATP binding"/>
    <property type="evidence" value="ECO:0007669"/>
    <property type="project" value="UniProtKB-KW"/>
</dbReference>
<proteinExistence type="predicted"/>
<dbReference type="CDD" id="cd18807">
    <property type="entry name" value="SF1_C_UvrD"/>
    <property type="match status" value="1"/>
</dbReference>
<dbReference type="HOGENOM" id="CLU_028798_0_0_6"/>
<keyword evidence="1" id="KW-0547">Nucleotide-binding</keyword>
<dbReference type="AlphaFoldDB" id="E6WXJ6"/>
<dbReference type="InterPro" id="IPR000212">
    <property type="entry name" value="DNA_helicase_UvrD/REP"/>
</dbReference>
<evidence type="ECO:0000313" key="7">
    <source>
        <dbReference type="EMBL" id="ADV28862.1"/>
    </source>
</evidence>
<dbReference type="SUPFAM" id="SSF52540">
    <property type="entry name" value="P-loop containing nucleoside triphosphate hydrolases"/>
    <property type="match status" value="1"/>
</dbReference>
<evidence type="ECO:0000256" key="4">
    <source>
        <dbReference type="ARBA" id="ARBA00022840"/>
    </source>
</evidence>
<dbReference type="Pfam" id="PF08378">
    <property type="entry name" value="NERD"/>
    <property type="match status" value="1"/>
</dbReference>
<evidence type="ECO:0000256" key="5">
    <source>
        <dbReference type="ARBA" id="ARBA00034923"/>
    </source>
</evidence>
<dbReference type="Gene3D" id="3.40.50.300">
    <property type="entry name" value="P-loop containing nucleotide triphosphate hydrolases"/>
    <property type="match status" value="2"/>
</dbReference>
<evidence type="ECO:0000256" key="1">
    <source>
        <dbReference type="ARBA" id="ARBA00022741"/>
    </source>
</evidence>
<dbReference type="InterPro" id="IPR011528">
    <property type="entry name" value="NERD"/>
</dbReference>
<dbReference type="GO" id="GO:0005829">
    <property type="term" value="C:cytosol"/>
    <property type="evidence" value="ECO:0007669"/>
    <property type="project" value="TreeGrafter"/>
</dbReference>
<reference evidence="7 8" key="1">
    <citation type="submission" date="2011-01" db="EMBL/GenBank/DDBJ databases">
        <title>Complete sequence of Pseudoxanthomonas suwonensis 11-1.</title>
        <authorList>
            <consortium name="US DOE Joint Genome Institute"/>
            <person name="Lucas S."/>
            <person name="Copeland A."/>
            <person name="Lapidus A."/>
            <person name="Cheng J.-F."/>
            <person name="Goodwin L."/>
            <person name="Pitluck S."/>
            <person name="Teshima H."/>
            <person name="Detter J.C."/>
            <person name="Han C."/>
            <person name="Tapia R."/>
            <person name="Land M."/>
            <person name="Hauser L."/>
            <person name="Kyrpides N."/>
            <person name="Ivanova N."/>
            <person name="Ovchinnikova G."/>
            <person name="Siebers A.K."/>
            <person name="Allgaier M."/>
            <person name="Thelen M.P."/>
            <person name="Hugenholtz P."/>
            <person name="Gladden J."/>
            <person name="Woyke T."/>
        </authorList>
    </citation>
    <scope>NUCLEOTIDE SEQUENCE [LARGE SCALE GENOMIC DNA]</scope>
    <source>
        <strain evidence="8">11-1</strain>
    </source>
</reference>
<dbReference type="GO" id="GO:0016787">
    <property type="term" value="F:hydrolase activity"/>
    <property type="evidence" value="ECO:0007669"/>
    <property type="project" value="UniProtKB-KW"/>
</dbReference>
<keyword evidence="4" id="KW-0067">ATP-binding</keyword>
<dbReference type="GO" id="GO:0003677">
    <property type="term" value="F:DNA binding"/>
    <property type="evidence" value="ECO:0007669"/>
    <property type="project" value="InterPro"/>
</dbReference>
<dbReference type="PANTHER" id="PTHR11070">
    <property type="entry name" value="UVRD / RECB / PCRA DNA HELICASE FAMILY MEMBER"/>
    <property type="match status" value="1"/>
</dbReference>
<dbReference type="Pfam" id="PF13361">
    <property type="entry name" value="UvrD_C"/>
    <property type="match status" value="2"/>
</dbReference>
<dbReference type="STRING" id="743721.Psesu_3039"/>
<organism evidence="7 8">
    <name type="scientific">Pseudoxanthomonas suwonensis (strain 11-1)</name>
    <dbReference type="NCBI Taxonomy" id="743721"/>
    <lineage>
        <taxon>Bacteria</taxon>
        <taxon>Pseudomonadati</taxon>
        <taxon>Pseudomonadota</taxon>
        <taxon>Gammaproteobacteria</taxon>
        <taxon>Lysobacterales</taxon>
        <taxon>Lysobacteraceae</taxon>
        <taxon>Pseudoxanthomonas</taxon>
    </lineage>
</organism>
<evidence type="ECO:0000256" key="3">
    <source>
        <dbReference type="ARBA" id="ARBA00022806"/>
    </source>
</evidence>
<dbReference type="GO" id="GO:0000725">
    <property type="term" value="P:recombinational repair"/>
    <property type="evidence" value="ECO:0007669"/>
    <property type="project" value="TreeGrafter"/>
</dbReference>